<dbReference type="Gene3D" id="3.40.50.300">
    <property type="entry name" value="P-loop containing nucleotide triphosphate hydrolases"/>
    <property type="match status" value="1"/>
</dbReference>
<accession>A0A1F5SKX5</accession>
<feature type="domain" description="Sulfotransferase" evidence="1">
    <location>
        <begin position="87"/>
        <end position="273"/>
    </location>
</feature>
<dbReference type="AlphaFoldDB" id="A0A1F5SKX5"/>
<reference evidence="2 3" key="1">
    <citation type="journal article" date="2016" name="Nat. Commun.">
        <title>Thousands of microbial genomes shed light on interconnected biogeochemical processes in an aquifer system.</title>
        <authorList>
            <person name="Anantharaman K."/>
            <person name="Brown C.T."/>
            <person name="Hug L.A."/>
            <person name="Sharon I."/>
            <person name="Castelle C.J."/>
            <person name="Probst A.J."/>
            <person name="Thomas B.C."/>
            <person name="Singh A."/>
            <person name="Wilkins M.J."/>
            <person name="Karaoz U."/>
            <person name="Brodie E.L."/>
            <person name="Williams K.H."/>
            <person name="Hubbard S.S."/>
            <person name="Banfield J.F."/>
        </authorList>
    </citation>
    <scope>NUCLEOTIDE SEQUENCE [LARGE SCALE GENOMIC DNA]</scope>
</reference>
<gene>
    <name evidence="2" type="ORF">A2242_04425</name>
</gene>
<comment type="caution">
    <text evidence="2">The sequence shown here is derived from an EMBL/GenBank/DDBJ whole genome shotgun (WGS) entry which is preliminary data.</text>
</comment>
<dbReference type="GO" id="GO:0008146">
    <property type="term" value="F:sulfotransferase activity"/>
    <property type="evidence" value="ECO:0007669"/>
    <property type="project" value="InterPro"/>
</dbReference>
<dbReference type="STRING" id="1797995.A2242_04425"/>
<dbReference type="InterPro" id="IPR027417">
    <property type="entry name" value="P-loop_NTPase"/>
</dbReference>
<evidence type="ECO:0000313" key="2">
    <source>
        <dbReference type="EMBL" id="OGF27340.1"/>
    </source>
</evidence>
<name>A0A1F5SKX5_9BACT</name>
<sequence>MTVRKTKVVIGERTSLVSNPVIIDGIARAGKFLLANLLSGIRGVEPVQIRPVMEHVSRLHRFGLINTKAAKEVLQVEADMACYEMLIGRNFNYRASDKSSIFNNANYKTYLKRLRQPDGEAALAHFYDNKLLSLFIIHESLPNINIFFDTFPSIKIIIMQRSPVDLVYSWYQRKLGQRLGNDPLMGEIPFQGTKSLIPWYLYNHQKEYGSLPGMDRTVLSICTLFKMYQLSYNALSPKKKRILFIRYEDILSDPQTAIKTIAHFLKKEILPEMKQVIKREKLPNRIYLDLKGQKIEKIRKTASKKYFNKLLFLEKEYFNVCQS</sequence>
<dbReference type="EMBL" id="MFGC01000025">
    <property type="protein sequence ID" value="OGF27340.1"/>
    <property type="molecule type" value="Genomic_DNA"/>
</dbReference>
<organism evidence="2 3">
    <name type="scientific">Candidatus Falkowbacteria bacterium RIFOXYA2_FULL_47_9</name>
    <dbReference type="NCBI Taxonomy" id="1797995"/>
    <lineage>
        <taxon>Bacteria</taxon>
        <taxon>Candidatus Falkowiibacteriota</taxon>
    </lineage>
</organism>
<proteinExistence type="predicted"/>
<dbReference type="SUPFAM" id="SSF52540">
    <property type="entry name" value="P-loop containing nucleoside triphosphate hydrolases"/>
    <property type="match status" value="1"/>
</dbReference>
<dbReference type="Proteomes" id="UP000178925">
    <property type="component" value="Unassembled WGS sequence"/>
</dbReference>
<evidence type="ECO:0000259" key="1">
    <source>
        <dbReference type="Pfam" id="PF00685"/>
    </source>
</evidence>
<dbReference type="InterPro" id="IPR000863">
    <property type="entry name" value="Sulfotransferase_dom"/>
</dbReference>
<evidence type="ECO:0000313" key="3">
    <source>
        <dbReference type="Proteomes" id="UP000178925"/>
    </source>
</evidence>
<dbReference type="Pfam" id="PF00685">
    <property type="entry name" value="Sulfotransfer_1"/>
    <property type="match status" value="1"/>
</dbReference>
<protein>
    <recommendedName>
        <fullName evidence="1">Sulfotransferase domain-containing protein</fullName>
    </recommendedName>
</protein>